<proteinExistence type="predicted"/>
<dbReference type="EMBL" id="BSQG01000008">
    <property type="protein sequence ID" value="GLU49662.1"/>
    <property type="molecule type" value="Genomic_DNA"/>
</dbReference>
<organism evidence="4 5">
    <name type="scientific">Nocardiopsis ansamitocini</name>
    <dbReference type="NCBI Taxonomy" id="1670832"/>
    <lineage>
        <taxon>Bacteria</taxon>
        <taxon>Bacillati</taxon>
        <taxon>Actinomycetota</taxon>
        <taxon>Actinomycetes</taxon>
        <taxon>Streptosporangiales</taxon>
        <taxon>Nocardiopsidaceae</taxon>
        <taxon>Nocardiopsis</taxon>
    </lineage>
</organism>
<dbReference type="InterPro" id="IPR025646">
    <property type="entry name" value="DUF4350"/>
</dbReference>
<feature type="transmembrane region" description="Helical" evidence="2">
    <location>
        <begin position="263"/>
        <end position="280"/>
    </location>
</feature>
<feature type="compositionally biased region" description="Polar residues" evidence="1">
    <location>
        <begin position="1"/>
        <end position="12"/>
    </location>
</feature>
<evidence type="ECO:0000256" key="1">
    <source>
        <dbReference type="SAM" id="MobiDB-lite"/>
    </source>
</evidence>
<evidence type="ECO:0000259" key="3">
    <source>
        <dbReference type="Pfam" id="PF14258"/>
    </source>
</evidence>
<gene>
    <name evidence="4" type="ORF">Nans01_40130</name>
</gene>
<feature type="transmembrane region" description="Helical" evidence="2">
    <location>
        <begin position="220"/>
        <end position="243"/>
    </location>
</feature>
<keyword evidence="5" id="KW-1185">Reference proteome</keyword>
<feature type="region of interest" description="Disordered" evidence="1">
    <location>
        <begin position="1"/>
        <end position="22"/>
    </location>
</feature>
<keyword evidence="2" id="KW-0812">Transmembrane</keyword>
<evidence type="ECO:0000313" key="5">
    <source>
        <dbReference type="Proteomes" id="UP001165092"/>
    </source>
</evidence>
<protein>
    <recommendedName>
        <fullName evidence="3">DUF4350 domain-containing protein</fullName>
    </recommendedName>
</protein>
<keyword evidence="2" id="KW-0472">Membrane</keyword>
<comment type="caution">
    <text evidence="4">The sequence shown here is derived from an EMBL/GenBank/DDBJ whole genome shotgun (WGS) entry which is preliminary data.</text>
</comment>
<dbReference type="Proteomes" id="UP001165092">
    <property type="component" value="Unassembled WGS sequence"/>
</dbReference>
<dbReference type="RefSeq" id="WP_285761201.1">
    <property type="nucleotide sequence ID" value="NZ_BSQG01000008.1"/>
</dbReference>
<evidence type="ECO:0000313" key="4">
    <source>
        <dbReference type="EMBL" id="GLU49662.1"/>
    </source>
</evidence>
<keyword evidence="2" id="KW-1133">Transmembrane helix</keyword>
<evidence type="ECO:0000256" key="2">
    <source>
        <dbReference type="SAM" id="Phobius"/>
    </source>
</evidence>
<dbReference type="AlphaFoldDB" id="A0A9W6P9U2"/>
<reference evidence="4" key="1">
    <citation type="submission" date="2023-02" db="EMBL/GenBank/DDBJ databases">
        <title>Nocardiopsis ansamitocini NBRC 112285.</title>
        <authorList>
            <person name="Ichikawa N."/>
            <person name="Sato H."/>
            <person name="Tonouchi N."/>
        </authorList>
    </citation>
    <scope>NUCLEOTIDE SEQUENCE</scope>
    <source>
        <strain evidence="4">NBRC 112285</strain>
    </source>
</reference>
<accession>A0A9W6P9U2</accession>
<dbReference type="Pfam" id="PF14258">
    <property type="entry name" value="DUF4350"/>
    <property type="match status" value="1"/>
</dbReference>
<feature type="domain" description="DUF4350" evidence="3">
    <location>
        <begin position="68"/>
        <end position="234"/>
    </location>
</feature>
<sequence length="396" mass="40936">MSTDTTGAAQSPPTDPPAGSSAVSVGVAGVWRRVRGPLAFLVGASVLGVLVSLNAVPSPIGDLDPEGANPDGSRALVQILRDDFDVPVTIARDTDEAVAAAGADSVLVLVKSHRLTAGELDRLAGLPGDRLLVQPTTQAIKALAPGVEVTGRGDDRDVLSPECTLEAARTAGDARTGGELYSGASTACYPAEGGSALVRTDSGDATVTILGSGDPMRNRFLAYEGNAALMINLLAGDGVVWFLPDVPSTGGASDPVDLLHPGFLPGAGMLLAALLLLALWRGRRLGPLVAERLPVVVRASETTEGRARLYTARRARPNAAEALRSGALSSVRPRLGLGTETAPEAVVEAVSQRSPRDPEQIRALLYGGPSDPYTADDTALVRLADELDALDREVRE</sequence>
<name>A0A9W6P9U2_9ACTN</name>